<sequence length="89" mass="9510">MAGFDDVQKNVSAKAEEVTDKAKAFVDENRDKIEEALKSDKAEEVSDRIIHGLADGLKKVTGGRFDEQIDKTAADLDAKVGNDGDGTSA</sequence>
<evidence type="ECO:0000313" key="2">
    <source>
        <dbReference type="EMBL" id="KTR09281.1"/>
    </source>
</evidence>
<reference evidence="2 3" key="1">
    <citation type="journal article" date="2016" name="Front. Microbiol.">
        <title>Genomic Resource of Rice Seed Associated Bacteria.</title>
        <authorList>
            <person name="Midha S."/>
            <person name="Bansal K."/>
            <person name="Sharma S."/>
            <person name="Kumar N."/>
            <person name="Patil P.P."/>
            <person name="Chaudhry V."/>
            <person name="Patil P.B."/>
        </authorList>
    </citation>
    <scope>NUCLEOTIDE SEQUENCE [LARGE SCALE GENOMIC DNA]</scope>
    <source>
        <strain evidence="2 3">NS184</strain>
    </source>
</reference>
<comment type="caution">
    <text evidence="2">The sequence shown here is derived from an EMBL/GenBank/DDBJ whole genome shotgun (WGS) entry which is preliminary data.</text>
</comment>
<dbReference type="OrthoDB" id="3267972at2"/>
<gene>
    <name evidence="2" type="ORF">NS184_03165</name>
</gene>
<dbReference type="EMBL" id="LDQC01000019">
    <property type="protein sequence ID" value="KTR09281.1"/>
    <property type="molecule type" value="Genomic_DNA"/>
</dbReference>
<dbReference type="RefSeq" id="WP_058724697.1">
    <property type="nucleotide sequence ID" value="NZ_LDQC01000019.1"/>
</dbReference>
<dbReference type="STRING" id="33881.NS184_03165"/>
<feature type="compositionally biased region" description="Basic and acidic residues" evidence="1">
    <location>
        <begin position="14"/>
        <end position="25"/>
    </location>
</feature>
<accession>A0A175RZX1</accession>
<proteinExistence type="predicted"/>
<dbReference type="PATRIC" id="fig|33881.3.peg.718"/>
<name>A0A175RZX1_9MICO</name>
<evidence type="ECO:0008006" key="4">
    <source>
        <dbReference type="Google" id="ProtNLM"/>
    </source>
</evidence>
<organism evidence="2 3">
    <name type="scientific">Curtobacterium luteum</name>
    <dbReference type="NCBI Taxonomy" id="33881"/>
    <lineage>
        <taxon>Bacteria</taxon>
        <taxon>Bacillati</taxon>
        <taxon>Actinomycetota</taxon>
        <taxon>Actinomycetes</taxon>
        <taxon>Micrococcales</taxon>
        <taxon>Microbacteriaceae</taxon>
        <taxon>Curtobacterium</taxon>
    </lineage>
</organism>
<evidence type="ECO:0000256" key="1">
    <source>
        <dbReference type="SAM" id="MobiDB-lite"/>
    </source>
</evidence>
<feature type="region of interest" description="Disordered" evidence="1">
    <location>
        <begin position="1"/>
        <end position="25"/>
    </location>
</feature>
<dbReference type="Proteomes" id="UP000078252">
    <property type="component" value="Unassembled WGS sequence"/>
</dbReference>
<evidence type="ECO:0000313" key="3">
    <source>
        <dbReference type="Proteomes" id="UP000078252"/>
    </source>
</evidence>
<protein>
    <recommendedName>
        <fullName evidence="4">Antitoxin protein</fullName>
    </recommendedName>
</protein>
<dbReference type="AlphaFoldDB" id="A0A175RZX1"/>